<dbReference type="EMBL" id="CP034328">
    <property type="protein sequence ID" value="AZL59531.1"/>
    <property type="molecule type" value="Genomic_DNA"/>
</dbReference>
<evidence type="ECO:0000313" key="4">
    <source>
        <dbReference type="EMBL" id="AZL59531.1"/>
    </source>
</evidence>
<dbReference type="OrthoDB" id="8478621at2"/>
<dbReference type="GO" id="GO:0016020">
    <property type="term" value="C:membrane"/>
    <property type="evidence" value="ECO:0007669"/>
    <property type="project" value="InterPro"/>
</dbReference>
<organism evidence="4 5">
    <name type="scientific">Tabrizicola piscis</name>
    <dbReference type="NCBI Taxonomy" id="2494374"/>
    <lineage>
        <taxon>Bacteria</taxon>
        <taxon>Pseudomonadati</taxon>
        <taxon>Pseudomonadota</taxon>
        <taxon>Alphaproteobacteria</taxon>
        <taxon>Rhodobacterales</taxon>
        <taxon>Paracoccaceae</taxon>
        <taxon>Tabrizicola</taxon>
    </lineage>
</organism>
<gene>
    <name evidence="4" type="ORF">EI545_12220</name>
</gene>
<dbReference type="AlphaFoldDB" id="A0A3S8U7E9"/>
<dbReference type="KEGG" id="taw:EI545_12220"/>
<dbReference type="InterPro" id="IPR000620">
    <property type="entry name" value="EamA_dom"/>
</dbReference>
<dbReference type="SUPFAM" id="SSF103481">
    <property type="entry name" value="Multidrug resistance efflux transporter EmrE"/>
    <property type="match status" value="1"/>
</dbReference>
<dbReference type="Pfam" id="PF00892">
    <property type="entry name" value="EamA"/>
    <property type="match status" value="1"/>
</dbReference>
<protein>
    <submittedName>
        <fullName evidence="4">EamA family transporter</fullName>
    </submittedName>
</protein>
<dbReference type="Proteomes" id="UP000282002">
    <property type="component" value="Chromosome"/>
</dbReference>
<feature type="compositionally biased region" description="Low complexity" evidence="1">
    <location>
        <begin position="84"/>
        <end position="95"/>
    </location>
</feature>
<reference evidence="4 5" key="1">
    <citation type="submission" date="2018-12" db="EMBL/GenBank/DDBJ databases">
        <title>Complete genome sequencing of Tabrizicola sp. K13M18.</title>
        <authorList>
            <person name="Bae J.-W."/>
        </authorList>
    </citation>
    <scope>NUCLEOTIDE SEQUENCE [LARGE SCALE GENOMIC DNA]</scope>
    <source>
        <strain evidence="4 5">K13M18</strain>
    </source>
</reference>
<evidence type="ECO:0000259" key="3">
    <source>
        <dbReference type="Pfam" id="PF00892"/>
    </source>
</evidence>
<feature type="domain" description="EamA" evidence="3">
    <location>
        <begin position="118"/>
        <end position="191"/>
    </location>
</feature>
<keyword evidence="2" id="KW-0472">Membrane</keyword>
<keyword evidence="5" id="KW-1185">Reference proteome</keyword>
<accession>A0A3S8U7E9</accession>
<name>A0A3S8U7E9_9RHOB</name>
<dbReference type="Gene3D" id="1.10.3730.20">
    <property type="match status" value="1"/>
</dbReference>
<feature type="transmembrane region" description="Helical" evidence="2">
    <location>
        <begin position="176"/>
        <end position="194"/>
    </location>
</feature>
<keyword evidence="2" id="KW-1133">Transmembrane helix</keyword>
<sequence>MMCWSPHAASMKEPDLSFWKRSRITVLERIWSVRSGAAICDAWIGRGRRSTDGHKGRCCAVCKSARRRRYRRGVIGASALQDRPAVSAPPSAPEAIRAGGSQRLAPDHPARPLPERSGMIWLMVLAIGLSSGFGYLVWFHAIESLPATLVAGFLALSPITAFVLSLILLDAAVTPSLLIATALVCSGIVCFARSNPHQ</sequence>
<evidence type="ECO:0000313" key="5">
    <source>
        <dbReference type="Proteomes" id="UP000282002"/>
    </source>
</evidence>
<dbReference type="InterPro" id="IPR037185">
    <property type="entry name" value="EmrE-like"/>
</dbReference>
<keyword evidence="2" id="KW-0812">Transmembrane</keyword>
<evidence type="ECO:0000256" key="1">
    <source>
        <dbReference type="SAM" id="MobiDB-lite"/>
    </source>
</evidence>
<feature type="transmembrane region" description="Helical" evidence="2">
    <location>
        <begin position="120"/>
        <end position="141"/>
    </location>
</feature>
<proteinExistence type="predicted"/>
<feature type="region of interest" description="Disordered" evidence="1">
    <location>
        <begin position="83"/>
        <end position="109"/>
    </location>
</feature>
<feature type="transmembrane region" description="Helical" evidence="2">
    <location>
        <begin position="147"/>
        <end position="169"/>
    </location>
</feature>
<evidence type="ECO:0000256" key="2">
    <source>
        <dbReference type="SAM" id="Phobius"/>
    </source>
</evidence>